<dbReference type="AlphaFoldDB" id="A0A1Y1IYN6"/>
<protein>
    <submittedName>
        <fullName evidence="1">Uncharacterized protein</fullName>
    </submittedName>
</protein>
<proteinExistence type="predicted"/>
<name>A0A1Y1IYN6_KLENI</name>
<dbReference type="EMBL" id="DF238487">
    <property type="protein sequence ID" value="GAQ93448.1"/>
    <property type="molecule type" value="Genomic_DNA"/>
</dbReference>
<dbReference type="Proteomes" id="UP000054558">
    <property type="component" value="Unassembled WGS sequence"/>
</dbReference>
<gene>
    <name evidence="1" type="ORF">KFL_015380020</name>
</gene>
<accession>A0A1Y1IYN6</accession>
<keyword evidence="2" id="KW-1185">Reference proteome</keyword>
<reference evidence="1 2" key="1">
    <citation type="journal article" date="2014" name="Nat. Commun.">
        <title>Klebsormidium flaccidum genome reveals primary factors for plant terrestrial adaptation.</title>
        <authorList>
            <person name="Hori K."/>
            <person name="Maruyama F."/>
            <person name="Fujisawa T."/>
            <person name="Togashi T."/>
            <person name="Yamamoto N."/>
            <person name="Seo M."/>
            <person name="Sato S."/>
            <person name="Yamada T."/>
            <person name="Mori H."/>
            <person name="Tajima N."/>
            <person name="Moriyama T."/>
            <person name="Ikeuchi M."/>
            <person name="Watanabe M."/>
            <person name="Wada H."/>
            <person name="Kobayashi K."/>
            <person name="Saito M."/>
            <person name="Masuda T."/>
            <person name="Sasaki-Sekimoto Y."/>
            <person name="Mashiguchi K."/>
            <person name="Awai K."/>
            <person name="Shimojima M."/>
            <person name="Masuda S."/>
            <person name="Iwai M."/>
            <person name="Nobusawa T."/>
            <person name="Narise T."/>
            <person name="Kondo S."/>
            <person name="Saito H."/>
            <person name="Sato R."/>
            <person name="Murakawa M."/>
            <person name="Ihara Y."/>
            <person name="Oshima-Yamada Y."/>
            <person name="Ohtaka K."/>
            <person name="Satoh M."/>
            <person name="Sonobe K."/>
            <person name="Ishii M."/>
            <person name="Ohtani R."/>
            <person name="Kanamori-Sato M."/>
            <person name="Honoki R."/>
            <person name="Miyazaki D."/>
            <person name="Mochizuki H."/>
            <person name="Umetsu J."/>
            <person name="Higashi K."/>
            <person name="Shibata D."/>
            <person name="Kamiya Y."/>
            <person name="Sato N."/>
            <person name="Nakamura Y."/>
            <person name="Tabata S."/>
            <person name="Ida S."/>
            <person name="Kurokawa K."/>
            <person name="Ohta H."/>
        </authorList>
    </citation>
    <scope>NUCLEOTIDE SEQUENCE [LARGE SCALE GENOMIC DNA]</scope>
    <source>
        <strain evidence="1 2">NIES-2285</strain>
    </source>
</reference>
<evidence type="ECO:0000313" key="1">
    <source>
        <dbReference type="EMBL" id="GAQ93448.1"/>
    </source>
</evidence>
<evidence type="ECO:0000313" key="2">
    <source>
        <dbReference type="Proteomes" id="UP000054558"/>
    </source>
</evidence>
<organism evidence="1 2">
    <name type="scientific">Klebsormidium nitens</name>
    <name type="common">Green alga</name>
    <name type="synonym">Ulothrix nitens</name>
    <dbReference type="NCBI Taxonomy" id="105231"/>
    <lineage>
        <taxon>Eukaryota</taxon>
        <taxon>Viridiplantae</taxon>
        <taxon>Streptophyta</taxon>
        <taxon>Klebsormidiophyceae</taxon>
        <taxon>Klebsormidiales</taxon>
        <taxon>Klebsormidiaceae</taxon>
        <taxon>Klebsormidium</taxon>
    </lineage>
</organism>
<sequence>MVNVVAGVSHTPGVSRATPIPAIFAFMALGQDELDVSLGLLEPETRAFLMRQLQNLPAHRGDRKRDRVRAPTVRVSAKALWVNGKPLEGSAILNTGAMPLLIGRPGLVQLGLREEDVSPDALRLGLADGKSTKLFGVIRKPIKFTFNPGKRTALSYLSVRAVVTQAPYDFLVGNIILWDAGTIIGGVIDSWREQFRYQVNWRHDGPGVSAPEGFIPLIHESPEKGTAPLPWALYSTLHRRGGEVDSAVAIESDDDDMPPLVEASDDESDTTIIDEQIKIEKFRSGLIHDLREITRTSPGAAQW</sequence>